<dbReference type="AlphaFoldDB" id="I0IL00"/>
<keyword evidence="3" id="KW-1185">Reference proteome</keyword>
<accession>I0IL00</accession>
<name>I0IL00_LEPFC</name>
<proteinExistence type="predicted"/>
<reference evidence="2 3" key="1">
    <citation type="journal article" date="2012" name="J. Bacteriol.">
        <title>Complete Genome Sequence of Leptospirillum ferrooxidans Strain C2-3, Isolated from a Fresh Volcanic Ash Deposit on the Island of Miyake, Japan.</title>
        <authorList>
            <person name="Fujimura R."/>
            <person name="Sato Y."/>
            <person name="Nishizawa T."/>
            <person name="Oshima K."/>
            <person name="Kim S.-W."/>
            <person name="Hattori M."/>
            <person name="Kamijo T."/>
            <person name="Ohta H."/>
        </authorList>
    </citation>
    <scope>NUCLEOTIDE SEQUENCE [LARGE SCALE GENOMIC DNA]</scope>
    <source>
        <strain evidence="2 3">C2-3</strain>
    </source>
</reference>
<protein>
    <submittedName>
        <fullName evidence="2">Uncharacterized protein</fullName>
    </submittedName>
</protein>
<dbReference type="KEGG" id="lfc:LFE_0226"/>
<dbReference type="EMBL" id="AP012342">
    <property type="protein sequence ID" value="BAM05949.1"/>
    <property type="molecule type" value="Genomic_DNA"/>
</dbReference>
<feature type="region of interest" description="Disordered" evidence="1">
    <location>
        <begin position="1"/>
        <end position="29"/>
    </location>
</feature>
<reference evidence="3" key="2">
    <citation type="submission" date="2012-03" db="EMBL/GenBank/DDBJ databases">
        <title>The complete genome sequence of the pioneer microbe on fresh volcanic deposit, Leptospirillum ferrooxidans strain C2-3.</title>
        <authorList>
            <person name="Fujimura R."/>
            <person name="Sato Y."/>
            <person name="Nishizawa T."/>
            <person name="Nanba K."/>
            <person name="Oshima K."/>
            <person name="Hattori M."/>
            <person name="Kamijo T."/>
            <person name="Ohta H."/>
        </authorList>
    </citation>
    <scope>NUCLEOTIDE SEQUENCE [LARGE SCALE GENOMIC DNA]</scope>
    <source>
        <strain evidence="3">C2-3</strain>
    </source>
</reference>
<gene>
    <name evidence="2" type="ordered locus">LFE_0226</name>
</gene>
<dbReference type="HOGENOM" id="CLU_2700244_0_0_0"/>
<dbReference type="Proteomes" id="UP000007382">
    <property type="component" value="Chromosome"/>
</dbReference>
<organism evidence="2 3">
    <name type="scientific">Leptospirillum ferrooxidans (strain C2-3)</name>
    <dbReference type="NCBI Taxonomy" id="1162668"/>
    <lineage>
        <taxon>Bacteria</taxon>
        <taxon>Pseudomonadati</taxon>
        <taxon>Nitrospirota</taxon>
        <taxon>Nitrospiria</taxon>
        <taxon>Nitrospirales</taxon>
        <taxon>Nitrospiraceae</taxon>
        <taxon>Leptospirillum</taxon>
    </lineage>
</organism>
<dbReference type="STRING" id="1162668.LFE_0226"/>
<evidence type="ECO:0000313" key="3">
    <source>
        <dbReference type="Proteomes" id="UP000007382"/>
    </source>
</evidence>
<sequence length="73" mass="7891">MPNKRLEGSNPSLSAIFPPGSPGDLPGGARLRATECRELRQVRKEATVTEYSVCPGITWSPSEGLHTTTRLDP</sequence>
<evidence type="ECO:0000256" key="1">
    <source>
        <dbReference type="SAM" id="MobiDB-lite"/>
    </source>
</evidence>
<evidence type="ECO:0000313" key="2">
    <source>
        <dbReference type="EMBL" id="BAM05949.1"/>
    </source>
</evidence>